<comment type="similarity">
    <text evidence="1">Belongs to the UPF0332 family.</text>
</comment>
<comment type="caution">
    <text evidence="3">The sequence shown here is derived from an EMBL/GenBank/DDBJ whole genome shotgun (WGS) entry which is preliminary data.</text>
</comment>
<evidence type="ECO:0000256" key="1">
    <source>
        <dbReference type="ARBA" id="ARBA00038248"/>
    </source>
</evidence>
<reference evidence="3" key="1">
    <citation type="submission" date="2020-07" db="EMBL/GenBank/DDBJ databases">
        <title>Huge and variable diversity of episymbiotic CPR bacteria and DPANN archaea in groundwater ecosystems.</title>
        <authorList>
            <person name="He C.Y."/>
            <person name="Keren R."/>
            <person name="Whittaker M."/>
            <person name="Farag I.F."/>
            <person name="Doudna J."/>
            <person name="Cate J.H.D."/>
            <person name="Banfield J.F."/>
        </authorList>
    </citation>
    <scope>NUCLEOTIDE SEQUENCE</scope>
    <source>
        <strain evidence="3">NC_groundwater_672_Ag_B-0.1um_62_36</strain>
    </source>
</reference>
<evidence type="ECO:0000313" key="3">
    <source>
        <dbReference type="EMBL" id="MBI2876973.1"/>
    </source>
</evidence>
<dbReference type="PANTHER" id="PTHR36565">
    <property type="entry name" value="UPF0332 PROTEIN TM_1000"/>
    <property type="match status" value="1"/>
</dbReference>
<dbReference type="Pfam" id="PF05168">
    <property type="entry name" value="HEPN"/>
    <property type="match status" value="1"/>
</dbReference>
<evidence type="ECO:0000259" key="2">
    <source>
        <dbReference type="Pfam" id="PF05168"/>
    </source>
</evidence>
<dbReference type="EMBL" id="JACPRF010000266">
    <property type="protein sequence ID" value="MBI2876973.1"/>
    <property type="molecule type" value="Genomic_DNA"/>
</dbReference>
<dbReference type="Gene3D" id="1.20.120.330">
    <property type="entry name" value="Nucleotidyltransferases domain 2"/>
    <property type="match status" value="1"/>
</dbReference>
<dbReference type="InterPro" id="IPR007842">
    <property type="entry name" value="HEPN_dom"/>
</dbReference>
<evidence type="ECO:0000313" key="4">
    <source>
        <dbReference type="Proteomes" id="UP000769766"/>
    </source>
</evidence>
<accession>A0A932FWY2</accession>
<feature type="domain" description="HEPN" evidence="2">
    <location>
        <begin position="6"/>
        <end position="124"/>
    </location>
</feature>
<name>A0A932FWY2_UNCTE</name>
<protein>
    <submittedName>
        <fullName evidence="3">HEPN domain-containing protein</fullName>
    </submittedName>
</protein>
<dbReference type="PANTHER" id="PTHR36565:SF1">
    <property type="entry name" value="UPF0332 PROTEIN TM_1000"/>
    <property type="match status" value="1"/>
</dbReference>
<sequence>MDWHTYLEKAKGNLKVAQLALDVEEYDAAVSRAYYSIFQAELAALLQLTDYRRKGENWDHGSVHAELNRRLIRQKKVLPIHLASVPQDLIRLRHIADYETERMSAKVAHRSFTKAKEFVETIKKELGENS</sequence>
<dbReference type="Proteomes" id="UP000769766">
    <property type="component" value="Unassembled WGS sequence"/>
</dbReference>
<dbReference type="InterPro" id="IPR052226">
    <property type="entry name" value="UPF0332_toxin"/>
</dbReference>
<gene>
    <name evidence="3" type="ORF">HYY20_08840</name>
</gene>
<proteinExistence type="inferred from homology"/>
<organism evidence="3 4">
    <name type="scientific">Tectimicrobiota bacterium</name>
    <dbReference type="NCBI Taxonomy" id="2528274"/>
    <lineage>
        <taxon>Bacteria</taxon>
        <taxon>Pseudomonadati</taxon>
        <taxon>Nitrospinota/Tectimicrobiota group</taxon>
        <taxon>Candidatus Tectimicrobiota</taxon>
    </lineage>
</organism>
<dbReference type="AlphaFoldDB" id="A0A932FWY2"/>